<dbReference type="Pfam" id="PF01270">
    <property type="entry name" value="Glyco_hydro_8"/>
    <property type="match status" value="1"/>
</dbReference>
<dbReference type="InterPro" id="IPR012341">
    <property type="entry name" value="6hp_glycosidase-like_sf"/>
</dbReference>
<dbReference type="GO" id="GO:0008810">
    <property type="term" value="F:cellulase activity"/>
    <property type="evidence" value="ECO:0007669"/>
    <property type="project" value="UniProtKB-EC"/>
</dbReference>
<keyword evidence="5" id="KW-0136">Cellulose degradation</keyword>
<dbReference type="EC" id="3.2.1.4" evidence="3"/>
<proteinExistence type="inferred from homology"/>
<dbReference type="Proteomes" id="UP000516057">
    <property type="component" value="Chromosome"/>
</dbReference>
<dbReference type="SUPFAM" id="SSF48208">
    <property type="entry name" value="Six-hairpin glycosidases"/>
    <property type="match status" value="1"/>
</dbReference>
<name>A0A7H0HKI1_9BURK</name>
<evidence type="ECO:0000313" key="8">
    <source>
        <dbReference type="EMBL" id="QNP61047.1"/>
    </source>
</evidence>
<dbReference type="InterPro" id="IPR002037">
    <property type="entry name" value="Glyco_hydro_8"/>
</dbReference>
<dbReference type="NCBIfam" id="NF008305">
    <property type="entry name" value="PRK11097.1"/>
    <property type="match status" value="1"/>
</dbReference>
<dbReference type="InterPro" id="IPR006311">
    <property type="entry name" value="TAT_signal"/>
</dbReference>
<keyword evidence="7" id="KW-0119">Carbohydrate metabolism</keyword>
<evidence type="ECO:0000256" key="6">
    <source>
        <dbReference type="ARBA" id="ARBA00023295"/>
    </source>
</evidence>
<dbReference type="Gene3D" id="1.50.10.10">
    <property type="match status" value="1"/>
</dbReference>
<dbReference type="PROSITE" id="PS51318">
    <property type="entry name" value="TAT"/>
    <property type="match status" value="1"/>
</dbReference>
<keyword evidence="6 8" id="KW-0326">Glycosidase</keyword>
<evidence type="ECO:0000313" key="9">
    <source>
        <dbReference type="Proteomes" id="UP000516057"/>
    </source>
</evidence>
<comment type="similarity">
    <text evidence="2">Belongs to the glycosyl hydrolase 8 (cellulase D) family.</text>
</comment>
<evidence type="ECO:0000256" key="3">
    <source>
        <dbReference type="ARBA" id="ARBA00012601"/>
    </source>
</evidence>
<dbReference type="InterPro" id="IPR008928">
    <property type="entry name" value="6-hairpin_glycosidase_sf"/>
</dbReference>
<dbReference type="RefSeq" id="WP_187738024.1">
    <property type="nucleotide sequence ID" value="NZ_CP060790.1"/>
</dbReference>
<keyword evidence="4 8" id="KW-0378">Hydrolase</keyword>
<organism evidence="8 9">
    <name type="scientific">Paenacidovorax monticola</name>
    <dbReference type="NCBI Taxonomy" id="1926868"/>
    <lineage>
        <taxon>Bacteria</taxon>
        <taxon>Pseudomonadati</taxon>
        <taxon>Pseudomonadota</taxon>
        <taxon>Betaproteobacteria</taxon>
        <taxon>Burkholderiales</taxon>
        <taxon>Comamonadaceae</taxon>
        <taxon>Paenacidovorax</taxon>
    </lineage>
</organism>
<dbReference type="EMBL" id="CP060790">
    <property type="protein sequence ID" value="QNP61047.1"/>
    <property type="molecule type" value="Genomic_DNA"/>
</dbReference>
<evidence type="ECO:0000256" key="1">
    <source>
        <dbReference type="ARBA" id="ARBA00000966"/>
    </source>
</evidence>
<dbReference type="AlphaFoldDB" id="A0A7H0HKI1"/>
<gene>
    <name evidence="8" type="primary">bcsZ</name>
    <name evidence="8" type="ORF">H9L24_10115</name>
</gene>
<evidence type="ECO:0000256" key="7">
    <source>
        <dbReference type="ARBA" id="ARBA00023326"/>
    </source>
</evidence>
<comment type="catalytic activity">
    <reaction evidence="1">
        <text>Endohydrolysis of (1-&gt;4)-beta-D-glucosidic linkages in cellulose, lichenin and cereal beta-D-glucans.</text>
        <dbReference type="EC" id="3.2.1.4"/>
    </reaction>
</comment>
<evidence type="ECO:0000256" key="4">
    <source>
        <dbReference type="ARBA" id="ARBA00022801"/>
    </source>
</evidence>
<dbReference type="KEGG" id="amon:H9L24_10115"/>
<dbReference type="GO" id="GO:0030245">
    <property type="term" value="P:cellulose catabolic process"/>
    <property type="evidence" value="ECO:0007669"/>
    <property type="project" value="UniProtKB-KW"/>
</dbReference>
<dbReference type="PRINTS" id="PR00735">
    <property type="entry name" value="GLHYDRLASE8"/>
</dbReference>
<evidence type="ECO:0000256" key="5">
    <source>
        <dbReference type="ARBA" id="ARBA00023001"/>
    </source>
</evidence>
<protein>
    <recommendedName>
        <fullName evidence="3">cellulase</fullName>
        <ecNumber evidence="3">3.2.1.4</ecNumber>
    </recommendedName>
</protein>
<evidence type="ECO:0000256" key="2">
    <source>
        <dbReference type="ARBA" id="ARBA00009209"/>
    </source>
</evidence>
<accession>A0A7H0HKI1</accession>
<keyword evidence="9" id="KW-1185">Reference proteome</keyword>
<sequence>MADPTRDAPQPWTRRHLLQACAGILAAASAPGQAQTPAQRAPGWPAWDTFQRQFVSDGGRVVSNDGEGGQTYSEGQAYALFFALVANDRDGFEKLLRWTEDNLCAGDITARLPAWLWGKRPDGTWGVIDDNAASDADLWIAYALAEAGRLWDDRRYRALSSVLAARIVREETADLPGLGPTLLPAPKGFAEGKERWRLNPSYMPLQVLQRLGTTTEQPVWKQLSASALQVIVGASPKGFAPDWTVYEARKGFTPDAKEKGQGTYNAIRVYLWAGMLHPGAAERKPLLAALAPMARLVRDRGHPPESIDVLSGQESGPAPSGFSAAMLPFLQASGDASALQVQQLRLQARPLRPQAYYEQCLALFGQGWMDGAYRFGPGGQLLPRWKAGP</sequence>
<reference evidence="8 9" key="1">
    <citation type="submission" date="2020-08" db="EMBL/GenBank/DDBJ databases">
        <title>Genome sequence of Acidovorax monticola KACC 19171T.</title>
        <authorList>
            <person name="Hyun D.-W."/>
            <person name="Bae J.-W."/>
        </authorList>
    </citation>
    <scope>NUCLEOTIDE SEQUENCE [LARGE SCALE GENOMIC DNA]</scope>
    <source>
        <strain evidence="8 9">KACC 19171</strain>
    </source>
</reference>
<keyword evidence="7" id="KW-0624">Polysaccharide degradation</keyword>